<comment type="subcellular location">
    <subcellularLocation>
        <location evidence="1">Membrane</location>
        <topology evidence="1">Multi-pass membrane protein</topology>
    </subcellularLocation>
</comment>
<sequence length="603" mass="66683">MTLLETTSNVISYGTISTDTSMGDQEEDRLLYPHSVYEPDNDIGTEDEGSTASDVQDGVRKIEAISLTWTQKSLMIAYLGIFLMAFCTSLEGQTVASLAVYATSSFSKHSLISTVLVVQNVVNAVIKPPMAKVADVFGRFEAFCVSIIIYILGYIQMAASNNVQTYASAQIFYSAGSTGLQILQQVFIADSSDLLNRALFALLPEFPFLVTVWIGPTIADAVLRHSSWRWGYGMWAIILPATFLPLALSLLFNQRKAKRLRLIKKKHRKRTLYQSLRSVWYELDMFGLILLTAAVSLLLIPLTLAANSKNGWHDNSIIIVLVLGSRSKTVTFTTSTDRTDCAGWLRIGVFYFMAFYFSVQPYFYSYLQVVQNYDIAVAGRVTQTFSFTSTIAAFVVSILIKYTRRYRIFVTAGTIVYILGLVAMLLYRQEGSSFLQILGTQILVGTGGGLVNVPVQLGVQASAQHQEVAGATAIFLTALEMGGAVGAAISGAVWTHQIPKRLRQYLPAESQDQVEEIFGKLTIALSYPMGSETRIAINRAYQETMNNLLCLAILAALPIVPLSLTMRDYQLDKMGPTRKRRRSSHAHLNETPARASLEDGDRL</sequence>
<feature type="transmembrane region" description="Helical" evidence="6">
    <location>
        <begin position="230"/>
        <end position="252"/>
    </location>
</feature>
<dbReference type="GeneID" id="8098571"/>
<dbReference type="InterPro" id="IPR036259">
    <property type="entry name" value="MFS_trans_sf"/>
</dbReference>
<feature type="transmembrane region" description="Helical" evidence="6">
    <location>
        <begin position="198"/>
        <end position="218"/>
    </location>
</feature>
<dbReference type="EMBL" id="EQ962653">
    <property type="protein sequence ID" value="EED21944.1"/>
    <property type="molecule type" value="Genomic_DNA"/>
</dbReference>
<feature type="transmembrane region" description="Helical" evidence="6">
    <location>
        <begin position="548"/>
        <end position="566"/>
    </location>
</feature>
<dbReference type="OMA" id="PWKGKGL"/>
<reference evidence="9" key="1">
    <citation type="journal article" date="2015" name="Genome Announc.">
        <title>Genome sequence of the AIDS-associated pathogen Penicillium marneffei (ATCC18224) and its near taxonomic relative Talaromyces stipitatus (ATCC10500).</title>
        <authorList>
            <person name="Nierman W.C."/>
            <person name="Fedorova-Abrams N.D."/>
            <person name="Andrianopoulos A."/>
        </authorList>
    </citation>
    <scope>NUCLEOTIDE SEQUENCE [LARGE SCALE GENOMIC DNA]</scope>
    <source>
        <strain evidence="9">ATCC 10500 / CBS 375.48 / QM 6759 / NRRL 1006</strain>
    </source>
</reference>
<dbReference type="STRING" id="441959.B8M2N3"/>
<dbReference type="GO" id="GO:0005886">
    <property type="term" value="C:plasma membrane"/>
    <property type="evidence" value="ECO:0007669"/>
    <property type="project" value="TreeGrafter"/>
</dbReference>
<feature type="region of interest" description="Disordered" evidence="5">
    <location>
        <begin position="575"/>
        <end position="603"/>
    </location>
</feature>
<feature type="compositionally biased region" description="Basic residues" evidence="5">
    <location>
        <begin position="576"/>
        <end position="585"/>
    </location>
</feature>
<dbReference type="InterPro" id="IPR020846">
    <property type="entry name" value="MFS_dom"/>
</dbReference>
<evidence type="ECO:0000256" key="5">
    <source>
        <dbReference type="SAM" id="MobiDB-lite"/>
    </source>
</evidence>
<dbReference type="InterPro" id="IPR011701">
    <property type="entry name" value="MFS"/>
</dbReference>
<dbReference type="Pfam" id="PF07690">
    <property type="entry name" value="MFS_1"/>
    <property type="match status" value="1"/>
</dbReference>
<dbReference type="Gene3D" id="1.20.1250.20">
    <property type="entry name" value="MFS general substrate transporter like domains"/>
    <property type="match status" value="2"/>
</dbReference>
<feature type="transmembrane region" description="Helical" evidence="6">
    <location>
        <begin position="434"/>
        <end position="453"/>
    </location>
</feature>
<dbReference type="PANTHER" id="PTHR23501">
    <property type="entry name" value="MAJOR FACILITATOR SUPERFAMILY"/>
    <property type="match status" value="1"/>
</dbReference>
<dbReference type="Proteomes" id="UP000001745">
    <property type="component" value="Unassembled WGS sequence"/>
</dbReference>
<evidence type="ECO:0000313" key="9">
    <source>
        <dbReference type="Proteomes" id="UP000001745"/>
    </source>
</evidence>
<dbReference type="HOGENOM" id="CLU_012970_2_0_1"/>
<feature type="transmembrane region" description="Helical" evidence="6">
    <location>
        <begin position="385"/>
        <end position="402"/>
    </location>
</feature>
<name>B8M2N3_TALSN</name>
<dbReference type="InParanoid" id="B8M2N3"/>
<dbReference type="SUPFAM" id="SSF103473">
    <property type="entry name" value="MFS general substrate transporter"/>
    <property type="match status" value="1"/>
</dbReference>
<dbReference type="RefSeq" id="XP_002478907.1">
    <property type="nucleotide sequence ID" value="XM_002478862.1"/>
</dbReference>
<keyword evidence="2 6" id="KW-0812">Transmembrane</keyword>
<dbReference type="eggNOG" id="KOG0254">
    <property type="taxonomic scope" value="Eukaryota"/>
</dbReference>
<feature type="transmembrane region" description="Helical" evidence="6">
    <location>
        <begin position="285"/>
        <end position="306"/>
    </location>
</feature>
<evidence type="ECO:0000313" key="8">
    <source>
        <dbReference type="EMBL" id="EED21944.1"/>
    </source>
</evidence>
<dbReference type="PANTHER" id="PTHR23501:SF87">
    <property type="entry name" value="SIDEROPHORE IRON TRANSPORTER 2"/>
    <property type="match status" value="1"/>
</dbReference>
<dbReference type="VEuPathDB" id="FungiDB:TSTA_091850"/>
<keyword evidence="3 6" id="KW-1133">Transmembrane helix</keyword>
<feature type="transmembrane region" description="Helical" evidence="6">
    <location>
        <begin position="76"/>
        <end position="103"/>
    </location>
</feature>
<organism evidence="8 9">
    <name type="scientific">Talaromyces stipitatus (strain ATCC 10500 / CBS 375.48 / QM 6759 / NRRL 1006)</name>
    <name type="common">Penicillium stipitatum</name>
    <dbReference type="NCBI Taxonomy" id="441959"/>
    <lineage>
        <taxon>Eukaryota</taxon>
        <taxon>Fungi</taxon>
        <taxon>Dikarya</taxon>
        <taxon>Ascomycota</taxon>
        <taxon>Pezizomycotina</taxon>
        <taxon>Eurotiomycetes</taxon>
        <taxon>Eurotiomycetidae</taxon>
        <taxon>Eurotiales</taxon>
        <taxon>Trichocomaceae</taxon>
        <taxon>Talaromyces</taxon>
        <taxon>Talaromyces sect. Talaromyces</taxon>
    </lineage>
</organism>
<evidence type="ECO:0000256" key="1">
    <source>
        <dbReference type="ARBA" id="ARBA00004141"/>
    </source>
</evidence>
<feature type="transmembrane region" description="Helical" evidence="6">
    <location>
        <begin position="408"/>
        <end position="427"/>
    </location>
</feature>
<dbReference type="GO" id="GO:0015343">
    <property type="term" value="F:siderophore-iron transmembrane transporter activity"/>
    <property type="evidence" value="ECO:0007669"/>
    <property type="project" value="TreeGrafter"/>
</dbReference>
<keyword evidence="4 6" id="KW-0472">Membrane</keyword>
<evidence type="ECO:0000256" key="4">
    <source>
        <dbReference type="ARBA" id="ARBA00023136"/>
    </source>
</evidence>
<dbReference type="PhylomeDB" id="B8M2N3"/>
<protein>
    <submittedName>
        <fullName evidence="8">Siderochrome-iron transporter MirC</fullName>
    </submittedName>
</protein>
<dbReference type="AlphaFoldDB" id="B8M2N3"/>
<evidence type="ECO:0000256" key="2">
    <source>
        <dbReference type="ARBA" id="ARBA00022692"/>
    </source>
</evidence>
<feature type="transmembrane region" description="Helical" evidence="6">
    <location>
        <begin position="473"/>
        <end position="494"/>
    </location>
</feature>
<proteinExistence type="predicted"/>
<dbReference type="OrthoDB" id="2241241at2759"/>
<feature type="domain" description="Major facilitator superfamily (MFS) profile" evidence="7">
    <location>
        <begin position="73"/>
        <end position="570"/>
    </location>
</feature>
<feature type="transmembrane region" description="Helical" evidence="6">
    <location>
        <begin position="344"/>
        <end position="364"/>
    </location>
</feature>
<evidence type="ECO:0000259" key="7">
    <source>
        <dbReference type="PROSITE" id="PS50850"/>
    </source>
</evidence>
<gene>
    <name evidence="8" type="ORF">TSTA_091850</name>
</gene>
<dbReference type="FunFam" id="1.20.1250.20:FF:000510">
    <property type="entry name" value="Siderophore iron transporter mirC"/>
    <property type="match status" value="1"/>
</dbReference>
<evidence type="ECO:0000256" key="3">
    <source>
        <dbReference type="ARBA" id="ARBA00022989"/>
    </source>
</evidence>
<dbReference type="PROSITE" id="PS50850">
    <property type="entry name" value="MFS"/>
    <property type="match status" value="1"/>
</dbReference>
<dbReference type="FunCoup" id="B8M2N3">
    <property type="interactions" value="64"/>
</dbReference>
<accession>B8M2N3</accession>
<feature type="transmembrane region" description="Helical" evidence="6">
    <location>
        <begin position="138"/>
        <end position="159"/>
    </location>
</feature>
<keyword evidence="9" id="KW-1185">Reference proteome</keyword>
<evidence type="ECO:0000256" key="6">
    <source>
        <dbReference type="SAM" id="Phobius"/>
    </source>
</evidence>